<reference evidence="9" key="1">
    <citation type="submission" date="2016-03" db="EMBL/GenBank/DDBJ databases">
        <title>Complete genome sequence of the type strain Actinoalloteichus hymeniacidonis DSM 45092.</title>
        <authorList>
            <person name="Schaffert L."/>
            <person name="Albersmeier A."/>
            <person name="Winkler A."/>
            <person name="Kalinowski J."/>
            <person name="Zotchev S."/>
            <person name="Ruckert C."/>
        </authorList>
    </citation>
    <scope>NUCLEOTIDE SEQUENCE [LARGE SCALE GENOMIC DNA]</scope>
    <source>
        <strain evidence="9">HPA177(T) (DSM 45092(T))</strain>
    </source>
</reference>
<evidence type="ECO:0000256" key="1">
    <source>
        <dbReference type="ARBA" id="ARBA00004141"/>
    </source>
</evidence>
<accession>A0AAC9HSX6</accession>
<sequence length="253" mass="26391">MLKILRDTALVFSHHVRPALRSPIALTSGLAQPILYVALFGPLLSGQILSGTGAESPWLWFIPGVLVMLILFGTAFAGADIQFERETGALERIMATPVSHSALLFGRALRQVATLLVQTVLMICIVLPFGLRVSPLGVLVGLVLIALVGAAVGATSLAVGLLMTDIGSFYTVLGTVTLPLMLTSGVLLPMDSAPGWLLTLSQVNPLSYVVAAERALFVGDFGDPAVLIGLLVAIGGTALAAVFGVAVLRRNAR</sequence>
<gene>
    <name evidence="8" type="ORF">TL08_15405</name>
</gene>
<feature type="transmembrane region" description="Helical" evidence="6">
    <location>
        <begin position="58"/>
        <end position="79"/>
    </location>
</feature>
<evidence type="ECO:0000256" key="2">
    <source>
        <dbReference type="ARBA" id="ARBA00022692"/>
    </source>
</evidence>
<name>A0AAC9HSX6_9PSEU</name>
<dbReference type="EMBL" id="CP014859">
    <property type="protein sequence ID" value="AOS63890.1"/>
    <property type="molecule type" value="Genomic_DNA"/>
</dbReference>
<keyword evidence="4 6" id="KW-0472">Membrane</keyword>
<dbReference type="PROSITE" id="PS51012">
    <property type="entry name" value="ABC_TM2"/>
    <property type="match status" value="1"/>
</dbReference>
<evidence type="ECO:0000256" key="4">
    <source>
        <dbReference type="ARBA" id="ARBA00023136"/>
    </source>
</evidence>
<dbReference type="InterPro" id="IPR047817">
    <property type="entry name" value="ABC2_TM_bact-type"/>
</dbReference>
<dbReference type="PIRSF" id="PIRSF006648">
    <property type="entry name" value="DrrB"/>
    <property type="match status" value="1"/>
</dbReference>
<evidence type="ECO:0000259" key="7">
    <source>
        <dbReference type="PROSITE" id="PS51012"/>
    </source>
</evidence>
<dbReference type="AlphaFoldDB" id="A0AAC9HSX6"/>
<feature type="domain" description="ABC transmembrane type-2" evidence="7">
    <location>
        <begin position="24"/>
        <end position="251"/>
    </location>
</feature>
<comment type="subcellular location">
    <subcellularLocation>
        <location evidence="6">Cell membrane</location>
        <topology evidence="6">Multi-pass membrane protein</topology>
    </subcellularLocation>
    <subcellularLocation>
        <location evidence="1">Membrane</location>
        <topology evidence="1">Multi-pass membrane protein</topology>
    </subcellularLocation>
</comment>
<feature type="transmembrane region" description="Helical" evidence="6">
    <location>
        <begin position="20"/>
        <end position="38"/>
    </location>
</feature>
<keyword evidence="6" id="KW-1003">Cell membrane</keyword>
<evidence type="ECO:0000256" key="5">
    <source>
        <dbReference type="ARBA" id="ARBA00023251"/>
    </source>
</evidence>
<dbReference type="Proteomes" id="UP000095210">
    <property type="component" value="Chromosome"/>
</dbReference>
<dbReference type="GO" id="GO:0046677">
    <property type="term" value="P:response to antibiotic"/>
    <property type="evidence" value="ECO:0007669"/>
    <property type="project" value="UniProtKB-KW"/>
</dbReference>
<feature type="transmembrane region" description="Helical" evidence="6">
    <location>
        <begin position="169"/>
        <end position="190"/>
    </location>
</feature>
<dbReference type="PANTHER" id="PTHR43229">
    <property type="entry name" value="NODULATION PROTEIN J"/>
    <property type="match status" value="1"/>
</dbReference>
<keyword evidence="9" id="KW-1185">Reference proteome</keyword>
<feature type="transmembrane region" description="Helical" evidence="6">
    <location>
        <begin position="137"/>
        <end position="162"/>
    </location>
</feature>
<dbReference type="KEGG" id="ahm:TL08_15405"/>
<keyword evidence="2 6" id="KW-0812">Transmembrane</keyword>
<dbReference type="RefSeq" id="WP_084643064.1">
    <property type="nucleotide sequence ID" value="NZ_CP014859.1"/>
</dbReference>
<dbReference type="GO" id="GO:0140359">
    <property type="term" value="F:ABC-type transporter activity"/>
    <property type="evidence" value="ECO:0007669"/>
    <property type="project" value="InterPro"/>
</dbReference>
<dbReference type="PANTHER" id="PTHR43229:SF2">
    <property type="entry name" value="NODULATION PROTEIN J"/>
    <property type="match status" value="1"/>
</dbReference>
<feature type="transmembrane region" description="Helical" evidence="6">
    <location>
        <begin position="112"/>
        <end position="131"/>
    </location>
</feature>
<keyword evidence="3 6" id="KW-1133">Transmembrane helix</keyword>
<comment type="similarity">
    <text evidence="6">Belongs to the ABC-2 integral membrane protein family.</text>
</comment>
<feature type="transmembrane region" description="Helical" evidence="6">
    <location>
        <begin position="225"/>
        <end position="248"/>
    </location>
</feature>
<dbReference type="InterPro" id="IPR013525">
    <property type="entry name" value="ABC2_TM"/>
</dbReference>
<protein>
    <recommendedName>
        <fullName evidence="6">Transport permease protein</fullName>
    </recommendedName>
</protein>
<organism evidence="8 9">
    <name type="scientific">Actinoalloteichus hymeniacidonis</name>
    <dbReference type="NCBI Taxonomy" id="340345"/>
    <lineage>
        <taxon>Bacteria</taxon>
        <taxon>Bacillati</taxon>
        <taxon>Actinomycetota</taxon>
        <taxon>Actinomycetes</taxon>
        <taxon>Pseudonocardiales</taxon>
        <taxon>Pseudonocardiaceae</taxon>
        <taxon>Actinoalloteichus</taxon>
    </lineage>
</organism>
<evidence type="ECO:0000256" key="6">
    <source>
        <dbReference type="RuleBase" id="RU361157"/>
    </source>
</evidence>
<dbReference type="InterPro" id="IPR000412">
    <property type="entry name" value="ABC_2_transport"/>
</dbReference>
<dbReference type="GO" id="GO:0043190">
    <property type="term" value="C:ATP-binding cassette (ABC) transporter complex"/>
    <property type="evidence" value="ECO:0007669"/>
    <property type="project" value="InterPro"/>
</dbReference>
<keyword evidence="6" id="KW-0813">Transport</keyword>
<evidence type="ECO:0000313" key="8">
    <source>
        <dbReference type="EMBL" id="AOS63890.1"/>
    </source>
</evidence>
<evidence type="ECO:0000256" key="3">
    <source>
        <dbReference type="ARBA" id="ARBA00022989"/>
    </source>
</evidence>
<proteinExistence type="inferred from homology"/>
<evidence type="ECO:0000313" key="9">
    <source>
        <dbReference type="Proteomes" id="UP000095210"/>
    </source>
</evidence>
<dbReference type="InterPro" id="IPR051784">
    <property type="entry name" value="Nod_factor_ABC_transporter"/>
</dbReference>
<keyword evidence="5" id="KW-0046">Antibiotic resistance</keyword>
<dbReference type="Pfam" id="PF01061">
    <property type="entry name" value="ABC2_membrane"/>
    <property type="match status" value="1"/>
</dbReference>